<evidence type="ECO:0000313" key="2">
    <source>
        <dbReference type="Proteomes" id="UP001057868"/>
    </source>
</evidence>
<dbReference type="Gene3D" id="3.20.20.80">
    <property type="entry name" value="Glycosidases"/>
    <property type="match status" value="1"/>
</dbReference>
<dbReference type="EMBL" id="BQXY01000012">
    <property type="protein sequence ID" value="GKU27509.1"/>
    <property type="molecule type" value="Genomic_DNA"/>
</dbReference>
<reference evidence="1" key="1">
    <citation type="journal article" date="2023" name="Int. J. Syst. Evol. Microbiol.">
        <title>&lt;i&gt;Clostridium folliculivorans&lt;/i&gt; sp. nov., isolated from soil samples of an organic paddy in Japan.</title>
        <authorList>
            <person name="Tazawa J."/>
            <person name="Kobayashi H."/>
            <person name="Tanizawa Y."/>
            <person name="Uchino A."/>
            <person name="Tanaka F."/>
            <person name="Urashima Y."/>
            <person name="Miura S."/>
            <person name="Sakamoto M."/>
            <person name="Ohkuma M."/>
            <person name="Tohno M."/>
        </authorList>
    </citation>
    <scope>NUCLEOTIDE SEQUENCE</scope>
    <source>
        <strain evidence="1">D1-1</strain>
    </source>
</reference>
<proteinExistence type="predicted"/>
<gene>
    <name evidence="1" type="ORF">CFOLD11_43360</name>
</gene>
<protein>
    <recommendedName>
        <fullName evidence="3">Abortive infection protein</fullName>
    </recommendedName>
</protein>
<evidence type="ECO:0000313" key="1">
    <source>
        <dbReference type="EMBL" id="GKU27509.1"/>
    </source>
</evidence>
<keyword evidence="2" id="KW-1185">Reference proteome</keyword>
<dbReference type="RefSeq" id="WP_261854368.1">
    <property type="nucleotide sequence ID" value="NZ_BQXY01000012.1"/>
</dbReference>
<dbReference type="SUPFAM" id="SSF51445">
    <property type="entry name" value="(Trans)glycosidases"/>
    <property type="match status" value="1"/>
</dbReference>
<dbReference type="AlphaFoldDB" id="A0A9W6DCN5"/>
<dbReference type="Proteomes" id="UP001057868">
    <property type="component" value="Unassembled WGS sequence"/>
</dbReference>
<accession>A0A9W6DCN5</accession>
<evidence type="ECO:0008006" key="3">
    <source>
        <dbReference type="Google" id="ProtNLM"/>
    </source>
</evidence>
<sequence>MNNTEIEQEKSNEIISSHKSLRYKGINYDVGTFTRGKSGPSSRDIFNPAQVKKEMRIIKNDLHCNSIRISGMDIERLTLASEYALMEGLEVWFSPANVDADENETIDYFIECAKAAEKLRNEYNNIVFVTGCELTFFMKGLVLGETAFDRINTFMKPWTLLKSTILKGPFNKRLNNFLHIAVKTIRDNFHGEITYASGPWEDVNWSIFDNIGIDYYRDAMNKNRYRENLKKYFKHNKPVIITEFGCCTYRGAEDKGSYGWAIVDTTKTPKQLKGEFIRDENVQVRYITESLDIFTDEKIDGAFVFTFINQSYPYNENPLYDLDMAAYGIVKSYIDQMEKFYEGMPWEPKASFKALAEYYKTI</sequence>
<organism evidence="1 2">
    <name type="scientific">Clostridium folliculivorans</name>
    <dbReference type="NCBI Taxonomy" id="2886038"/>
    <lineage>
        <taxon>Bacteria</taxon>
        <taxon>Bacillati</taxon>
        <taxon>Bacillota</taxon>
        <taxon>Clostridia</taxon>
        <taxon>Eubacteriales</taxon>
        <taxon>Clostridiaceae</taxon>
        <taxon>Clostridium</taxon>
    </lineage>
</organism>
<dbReference type="InterPro" id="IPR017853">
    <property type="entry name" value="GH"/>
</dbReference>
<comment type="caution">
    <text evidence="1">The sequence shown here is derived from an EMBL/GenBank/DDBJ whole genome shotgun (WGS) entry which is preliminary data.</text>
</comment>
<name>A0A9W6DCN5_9CLOT</name>